<dbReference type="PRINTS" id="PR00111">
    <property type="entry name" value="ABHYDROLASE"/>
</dbReference>
<dbReference type="PANTHER" id="PTHR43194">
    <property type="entry name" value="HYDROLASE ALPHA/BETA FOLD FAMILY"/>
    <property type="match status" value="1"/>
</dbReference>
<dbReference type="InterPro" id="IPR050228">
    <property type="entry name" value="Carboxylesterase_BioH"/>
</dbReference>
<gene>
    <name evidence="2" type="ORF">UO65_1384</name>
</gene>
<dbReference type="PRINTS" id="PR00412">
    <property type="entry name" value="EPOXHYDRLASE"/>
</dbReference>
<reference evidence="2 3" key="1">
    <citation type="journal article" date="2014" name="Genome Announc.">
        <title>Draft Genome Sequence of the Antitrypanosomally Active Sponge-Associated Bacterium Actinokineospora sp. Strain EG49.</title>
        <authorList>
            <person name="Harjes J."/>
            <person name="Ryu T."/>
            <person name="Abdelmohsen U.R."/>
            <person name="Moitinho-Silva L."/>
            <person name="Horn H."/>
            <person name="Ravasi T."/>
            <person name="Hentschel U."/>
        </authorList>
    </citation>
    <scope>NUCLEOTIDE SEQUENCE [LARGE SCALE GENOMIC DNA]</scope>
    <source>
        <strain evidence="2 3">EG49</strain>
    </source>
</reference>
<dbReference type="STRING" id="909613.UO65_1384"/>
<feature type="domain" description="AB hydrolase-1" evidence="1">
    <location>
        <begin position="29"/>
        <end position="260"/>
    </location>
</feature>
<name>W7J2Y1_9PSEU</name>
<organism evidence="2 3">
    <name type="scientific">Actinokineospora spheciospongiae</name>
    <dbReference type="NCBI Taxonomy" id="909613"/>
    <lineage>
        <taxon>Bacteria</taxon>
        <taxon>Bacillati</taxon>
        <taxon>Actinomycetota</taxon>
        <taxon>Actinomycetes</taxon>
        <taxon>Pseudonocardiales</taxon>
        <taxon>Pseudonocardiaceae</taxon>
        <taxon>Actinokineospora</taxon>
    </lineage>
</organism>
<dbReference type="GO" id="GO:0018786">
    <property type="term" value="F:haloalkane dehalogenase activity"/>
    <property type="evidence" value="ECO:0007669"/>
    <property type="project" value="UniProtKB-EC"/>
</dbReference>
<comment type="caution">
    <text evidence="2">The sequence shown here is derived from an EMBL/GenBank/DDBJ whole genome shotgun (WGS) entry which is preliminary data.</text>
</comment>
<accession>W7J2Y1</accession>
<protein>
    <submittedName>
        <fullName evidence="2">Alpha/beta hydrolase fold</fullName>
        <ecNumber evidence="2">3.8.1.5</ecNumber>
    </submittedName>
</protein>
<dbReference type="EC" id="3.8.1.5" evidence="2"/>
<dbReference type="RefSeq" id="WP_233427461.1">
    <property type="nucleotide sequence ID" value="NZ_AYXG01000049.1"/>
</dbReference>
<dbReference type="Proteomes" id="UP000019277">
    <property type="component" value="Unassembled WGS sequence"/>
</dbReference>
<evidence type="ECO:0000259" key="1">
    <source>
        <dbReference type="Pfam" id="PF12697"/>
    </source>
</evidence>
<dbReference type="PANTHER" id="PTHR43194:SF2">
    <property type="entry name" value="PEROXISOMAL MEMBRANE PROTEIN LPX1"/>
    <property type="match status" value="1"/>
</dbReference>
<dbReference type="Pfam" id="PF12697">
    <property type="entry name" value="Abhydrolase_6"/>
    <property type="match status" value="1"/>
</dbReference>
<evidence type="ECO:0000313" key="2">
    <source>
        <dbReference type="EMBL" id="EWC63291.1"/>
    </source>
</evidence>
<dbReference type="AlphaFoldDB" id="W7J2Y1"/>
<dbReference type="SUPFAM" id="SSF53474">
    <property type="entry name" value="alpha/beta-Hydrolases"/>
    <property type="match status" value="1"/>
</dbReference>
<dbReference type="InterPro" id="IPR000073">
    <property type="entry name" value="AB_hydrolase_1"/>
</dbReference>
<sequence length="269" mass="28718">MAIDRRFTGKVGVPDGELAFELRGAGTPVVLLHGGALDRSTWDAESALLAANHTVIRYDARGHGNSSTPTAPFAHHEDLHSLLRALELPSATLVGLSLGARTGIDFALTHPDQVERLVLVAPGISGMAFEDPFVLEHLRQIGESGGDTTVLAECFLRMWVDGPHRSPTEVDPALRTRCATIATANLTRHNPGGQRFATEVGAWNRLADLTAPTLLVVGDQDSTDIHGAVNRIAAAAPAARAEVVPGAGHLVNLERPADFHRLLLDFLDR</sequence>
<dbReference type="eggNOG" id="COG0596">
    <property type="taxonomic scope" value="Bacteria"/>
</dbReference>
<proteinExistence type="predicted"/>
<dbReference type="InterPro" id="IPR029058">
    <property type="entry name" value="AB_hydrolase_fold"/>
</dbReference>
<dbReference type="EMBL" id="AYXG01000049">
    <property type="protein sequence ID" value="EWC63291.1"/>
    <property type="molecule type" value="Genomic_DNA"/>
</dbReference>
<keyword evidence="3" id="KW-1185">Reference proteome</keyword>
<evidence type="ECO:0000313" key="3">
    <source>
        <dbReference type="Proteomes" id="UP000019277"/>
    </source>
</evidence>
<keyword evidence="2" id="KW-0378">Hydrolase</keyword>
<dbReference type="Gene3D" id="3.40.50.1820">
    <property type="entry name" value="alpha/beta hydrolase"/>
    <property type="match status" value="1"/>
</dbReference>
<dbReference type="InterPro" id="IPR000639">
    <property type="entry name" value="Epox_hydrolase-like"/>
</dbReference>